<feature type="compositionally biased region" description="Acidic residues" evidence="3">
    <location>
        <begin position="1004"/>
        <end position="1043"/>
    </location>
</feature>
<dbReference type="InterPro" id="IPR016024">
    <property type="entry name" value="ARM-type_fold"/>
</dbReference>
<feature type="region of interest" description="Disordered" evidence="3">
    <location>
        <begin position="869"/>
        <end position="912"/>
    </location>
</feature>
<keyword evidence="2" id="KW-0963">Cytoplasm</keyword>
<feature type="domain" description="MIF4G" evidence="4">
    <location>
        <begin position="449"/>
        <end position="638"/>
    </location>
</feature>
<feature type="region of interest" description="Disordered" evidence="3">
    <location>
        <begin position="1145"/>
        <end position="1179"/>
    </location>
</feature>
<feature type="region of interest" description="Disordered" evidence="3">
    <location>
        <begin position="372"/>
        <end position="439"/>
    </location>
</feature>
<dbReference type="OrthoDB" id="27832at2759"/>
<dbReference type="SMART" id="SM00543">
    <property type="entry name" value="MIF4G"/>
    <property type="match status" value="3"/>
</dbReference>
<evidence type="ECO:0000259" key="4">
    <source>
        <dbReference type="SMART" id="SM00543"/>
    </source>
</evidence>
<name>A0A8E0VNE6_9TREM</name>
<feature type="compositionally biased region" description="Acidic residues" evidence="3">
    <location>
        <begin position="385"/>
        <end position="407"/>
    </location>
</feature>
<reference evidence="5" key="1">
    <citation type="submission" date="2019-05" db="EMBL/GenBank/DDBJ databases">
        <title>Annotation for the trematode Fasciolopsis buski.</title>
        <authorList>
            <person name="Choi Y.-J."/>
        </authorList>
    </citation>
    <scope>NUCLEOTIDE SEQUENCE</scope>
    <source>
        <strain evidence="5">HT</strain>
        <tissue evidence="5">Whole worm</tissue>
    </source>
</reference>
<dbReference type="EMBL" id="LUCM01001434">
    <property type="protein sequence ID" value="KAA0198900.1"/>
    <property type="molecule type" value="Genomic_DNA"/>
</dbReference>
<evidence type="ECO:0000256" key="3">
    <source>
        <dbReference type="SAM" id="MobiDB-lite"/>
    </source>
</evidence>
<evidence type="ECO:0000256" key="1">
    <source>
        <dbReference type="ARBA" id="ARBA00004496"/>
    </source>
</evidence>
<dbReference type="PANTHER" id="PTHR12839">
    <property type="entry name" value="NONSENSE-MEDIATED MRNA DECAY PROTEIN 2 UP-FRAMESHIFT SUPPRESSOR 2"/>
    <property type="match status" value="1"/>
</dbReference>
<dbReference type="InterPro" id="IPR039762">
    <property type="entry name" value="Nmd2/UPF2"/>
</dbReference>
<evidence type="ECO:0000256" key="2">
    <source>
        <dbReference type="ARBA" id="ARBA00022490"/>
    </source>
</evidence>
<sequence length="1361" mass="153907">MEAHSEADELVIDTFISEASEAISLKSSLLEKNISAVGKWPDESFFAKKDSSLKKNTAFVKKVRNFLDSQKDALLAEFELLNLSKYVEEVATAIVEAKIKTTDIPFILKLSSSMHQRYSDFGSLFLDAWKKVLCTYRDIKHANLSKLRVDLALFADLNTIGVFREPESMRLLASQLTLLVNGDLETFSNIAIICSFCRHCSDDWIGLIPRRIRVLSAKYNKTVPRSNFMPAERQAKCRALFHDYLESARRFLQNMVKDARKIVSANRNMMETRGEVSEDRQERADRLVSGCRKFHESLTTLADLLDADPPPEFSCMLKESLKVDDMETVEPDENDTHIGTQLFEDEDTRLFYESLPDIKAMVPGILYKDSEQAKLDSGRDKPEDESNNLEDIDVEALESELAREEEEVSKTPDDISSASNASDRDRPPMMLGIDEGEEDPNSSGKILMETFLTQLPNCVNRDLIDRAAVNFCLTLNKRSNRRRLARALLMVPRTRYDLLPFYARLVAALAPVMPDLVQDVNSMLTGEFQWRVSKRDQLNLESKLKIVRFIGELVKFRIYPAHQALACLKKLLPQFVHHNIEMACALLDTCGRFLYRSSSSYLRTKVYLEVMLRKKKALHMDQRYTIMIENTYYYCNPPSASRQLVSSVSLTPTMQFLRRLLWRDLDRTTVNSVLRLIRKIDWTDTELVHFTEVLFTRAWEVRYTNINCLASILSGLAVFHRNFAIAVVDNVIEDVRIGMELNLPHLNQRRISMVKYLGLLYNYCLVDSPVIFKTLYSLLTFGVSLDNNVISILDPPDSLFRITLICTLLETSGGFFDLGKKRRKLNIFLAYFQRYYWFKRSQPIWEQPKTSGPAKCSLTDPTSLKSAVNQTSDNGIVNGTQNSTGDATSKGEEQVSSLESGTETSGGVTQSDKLPVFTPVPFPTGVEQLYSETLAQLRIKVFRATNLSQAVRLVNQLETRYLPRLARLKATYGLVDDGDATCNTDNEPRNQTQRATGPGRMDTIAEEIEQNEEIQMDDEDYVVDEDDDDDDDDDDDEDEDAEREEGRGRRNWRHMQLDQPEPDGIRRRGSQHEHQSVASGRVDSLGDSDTKLKPSTSDEDQTEEPFEDEEELAVRMGLKPRYIDCPEDAEFREALDRMTAEALLSTGPTSGTSVGGSSGTVTNTPDGGPLRQSTASSLPAPDILQLAATRTRPPGTQPGAPTSVVASKSSATIADHTMSLLSAIQTRPDENCSSIEGQDEMQPTLHPEGIQNTVVFNLITRRGNRPHMVPLAVPETVQFAARFMQAEAAEREEKARMKQLVLEMHEAQKEEELEWGHFGSQDAVLAHQFPVNDNRDRWVRYNHPKGAPDADAVFGTSSQRR</sequence>
<feature type="compositionally biased region" description="Polar residues" evidence="3">
    <location>
        <begin position="869"/>
        <end position="887"/>
    </location>
</feature>
<dbReference type="GO" id="GO:0035145">
    <property type="term" value="C:exon-exon junction complex"/>
    <property type="evidence" value="ECO:0007669"/>
    <property type="project" value="TreeGrafter"/>
</dbReference>
<dbReference type="PANTHER" id="PTHR12839:SF7">
    <property type="entry name" value="REGULATOR OF NONSENSE TRANSCRIPTS 2"/>
    <property type="match status" value="1"/>
</dbReference>
<feature type="compositionally biased region" description="Polar residues" evidence="3">
    <location>
        <begin position="981"/>
        <end position="995"/>
    </location>
</feature>
<dbReference type="SUPFAM" id="SSF48371">
    <property type="entry name" value="ARM repeat"/>
    <property type="match status" value="3"/>
</dbReference>
<proteinExistence type="predicted"/>
<dbReference type="InterPro" id="IPR007193">
    <property type="entry name" value="Upf2/Nmd2_C"/>
</dbReference>
<feature type="domain" description="MIF4G" evidence="4">
    <location>
        <begin position="655"/>
        <end position="874"/>
    </location>
</feature>
<comment type="caution">
    <text evidence="5">The sequence shown here is derived from an EMBL/GenBank/DDBJ whole genome shotgun (WGS) entry which is preliminary data.</text>
</comment>
<dbReference type="Gene3D" id="1.25.40.180">
    <property type="match status" value="3"/>
</dbReference>
<dbReference type="Pfam" id="PF04050">
    <property type="entry name" value="Upf2"/>
    <property type="match status" value="1"/>
</dbReference>
<protein>
    <submittedName>
        <fullName evidence="5">Regulator of nonsense transcripts 2</fullName>
    </submittedName>
</protein>
<feature type="domain" description="MIF4G" evidence="4">
    <location>
        <begin position="53"/>
        <end position="266"/>
    </location>
</feature>
<feature type="region of interest" description="Disordered" evidence="3">
    <location>
        <begin position="1340"/>
        <end position="1361"/>
    </location>
</feature>
<dbReference type="InterPro" id="IPR003890">
    <property type="entry name" value="MIF4G-like_typ-3"/>
</dbReference>
<dbReference type="GO" id="GO:0003723">
    <property type="term" value="F:RNA binding"/>
    <property type="evidence" value="ECO:0007669"/>
    <property type="project" value="InterPro"/>
</dbReference>
<feature type="compositionally biased region" description="Basic and acidic residues" evidence="3">
    <location>
        <begin position="1063"/>
        <end position="1075"/>
    </location>
</feature>
<comment type="subcellular location">
    <subcellularLocation>
        <location evidence="1">Cytoplasm</location>
    </subcellularLocation>
</comment>
<organism evidence="5 6">
    <name type="scientific">Fasciolopsis buskii</name>
    <dbReference type="NCBI Taxonomy" id="27845"/>
    <lineage>
        <taxon>Eukaryota</taxon>
        <taxon>Metazoa</taxon>
        <taxon>Spiralia</taxon>
        <taxon>Lophotrochozoa</taxon>
        <taxon>Platyhelminthes</taxon>
        <taxon>Trematoda</taxon>
        <taxon>Digenea</taxon>
        <taxon>Plagiorchiida</taxon>
        <taxon>Echinostomata</taxon>
        <taxon>Echinostomatoidea</taxon>
        <taxon>Fasciolidae</taxon>
        <taxon>Fasciolopsis</taxon>
    </lineage>
</organism>
<dbReference type="GO" id="GO:0005737">
    <property type="term" value="C:cytoplasm"/>
    <property type="evidence" value="ECO:0007669"/>
    <property type="project" value="UniProtKB-SubCell"/>
</dbReference>
<dbReference type="FunFam" id="1.25.40.180:FF:000014">
    <property type="entry name" value="Putative regulator of nonsense transcripts 2"/>
    <property type="match status" value="1"/>
</dbReference>
<gene>
    <name evidence="5" type="ORF">FBUS_05508</name>
</gene>
<evidence type="ECO:0000313" key="5">
    <source>
        <dbReference type="EMBL" id="KAA0198900.1"/>
    </source>
</evidence>
<feature type="compositionally biased region" description="Acidic residues" evidence="3">
    <location>
        <begin position="1097"/>
        <end position="1111"/>
    </location>
</feature>
<accession>A0A8E0VNE6</accession>
<dbReference type="Proteomes" id="UP000728185">
    <property type="component" value="Unassembled WGS sequence"/>
</dbReference>
<evidence type="ECO:0000313" key="6">
    <source>
        <dbReference type="Proteomes" id="UP000728185"/>
    </source>
</evidence>
<dbReference type="GO" id="GO:0000184">
    <property type="term" value="P:nuclear-transcribed mRNA catabolic process, nonsense-mediated decay"/>
    <property type="evidence" value="ECO:0007669"/>
    <property type="project" value="InterPro"/>
</dbReference>
<feature type="compositionally biased region" description="Low complexity" evidence="3">
    <location>
        <begin position="895"/>
        <end position="912"/>
    </location>
</feature>
<feature type="region of interest" description="Disordered" evidence="3">
    <location>
        <begin position="976"/>
        <end position="1111"/>
    </location>
</feature>
<dbReference type="Pfam" id="PF02854">
    <property type="entry name" value="MIF4G"/>
    <property type="match status" value="2"/>
</dbReference>
<feature type="compositionally biased region" description="Basic and acidic residues" evidence="3">
    <location>
        <begin position="372"/>
        <end position="384"/>
    </location>
</feature>
<keyword evidence="6" id="KW-1185">Reference proteome</keyword>